<evidence type="ECO:0000256" key="3">
    <source>
        <dbReference type="ARBA" id="ARBA00022964"/>
    </source>
</evidence>
<accession>A0A9N7NXE3</accession>
<keyword evidence="7" id="KW-1185">Reference proteome</keyword>
<evidence type="ECO:0000256" key="2">
    <source>
        <dbReference type="ARBA" id="ARBA00022723"/>
    </source>
</evidence>
<dbReference type="Proteomes" id="UP001153555">
    <property type="component" value="Unassembled WGS sequence"/>
</dbReference>
<comment type="cofactor">
    <cofactor evidence="5">
        <name>Fe(2+)</name>
        <dbReference type="ChEBI" id="CHEBI:29033"/>
    </cofactor>
    <text evidence="5">Binds 1 Fe(2+) ion per subunit.</text>
</comment>
<feature type="binding site" evidence="5">
    <location>
        <position position="579"/>
    </location>
    <ligand>
        <name>Fe cation</name>
        <dbReference type="ChEBI" id="CHEBI:24875"/>
        <note>catalytic</note>
    </ligand>
</feature>
<feature type="binding site" evidence="5">
    <location>
        <position position="278"/>
    </location>
    <ligand>
        <name>Fe cation</name>
        <dbReference type="ChEBI" id="CHEBI:24875"/>
        <note>catalytic</note>
    </ligand>
</feature>
<gene>
    <name evidence="6" type="ORF">SHERM_05413</name>
</gene>
<dbReference type="GO" id="GO:0010436">
    <property type="term" value="F:carotenoid dioxygenase activity"/>
    <property type="evidence" value="ECO:0007669"/>
    <property type="project" value="TreeGrafter"/>
</dbReference>
<evidence type="ECO:0000256" key="5">
    <source>
        <dbReference type="PIRSR" id="PIRSR604294-1"/>
    </source>
</evidence>
<protein>
    <submittedName>
        <fullName evidence="6">Probable carotenoid cleavage dioxygenase 4-chloroplastic</fullName>
    </submittedName>
</protein>
<keyword evidence="3 6" id="KW-0223">Dioxygenase</keyword>
<sequence length="591" mass="65388">MLKTTHGHHYPPFSKLIIKSSSSLFPTFINKPIEKLLKTTHQTLGIKKLLKTTHQTLDNGGRPHVDSIFDTLDSLIRRYLDPSLLPSSIEPHRVLSDTMFSSCDELPPTSCLAVEGFVPPCLDGIYIRNGPNPRFPPRGPYHLLDGDGMLHTIRISRGRATFCSRYVRTHKFETEHAAGRPVIPNFFAFSGAPVLATAARLVVAAAWSALTGRFDPIKNGFGVANTSVALLGGRLLAMCESDLPYEVKVAEDGDVVTLGRYDFSHDTDGEQFPRMTAHPKIDPETGDAFAYTYDVVRPYLTFYRIERGLIKGKGVPVRLMSECTIVHDFGLTEAHVVFSDGQMVVNPIWMLKGRPPVGVVTEKVPRLGIIEKRATDDRDMVWVDAPGFNMVHCVNAWDEDDGDTIILVASNLTSVEHFIGEIEHTKPMLEKVTIDVKGKRLRSRKLLTAQFFLDLAVVNSAYVSKKSKYVYATVLGGKSYEGVVKLDVSLMDDEINEGSCEDCIVASRLYGPGCYGGEPFFVAREPDNPAADEDDGYLVTYVHDENVQESKFVVMDAKSPTLDIVAAVKLPHRVPAGLHGVFVPESELKKL</sequence>
<dbReference type="GO" id="GO:0009570">
    <property type="term" value="C:chloroplast stroma"/>
    <property type="evidence" value="ECO:0007669"/>
    <property type="project" value="TreeGrafter"/>
</dbReference>
<keyword evidence="3 6" id="KW-0560">Oxidoreductase</keyword>
<feature type="binding site" evidence="5">
    <location>
        <position position="392"/>
    </location>
    <ligand>
        <name>Fe cation</name>
        <dbReference type="ChEBI" id="CHEBI:24875"/>
        <note>catalytic</note>
    </ligand>
</feature>
<keyword evidence="2 5" id="KW-0479">Metal-binding</keyword>
<dbReference type="PANTHER" id="PTHR10543">
    <property type="entry name" value="BETA-CAROTENE DIOXYGENASE"/>
    <property type="match status" value="1"/>
</dbReference>
<comment type="similarity">
    <text evidence="1">Belongs to the carotenoid oxygenase family.</text>
</comment>
<dbReference type="GO" id="GO:0046872">
    <property type="term" value="F:metal ion binding"/>
    <property type="evidence" value="ECO:0007669"/>
    <property type="project" value="UniProtKB-KW"/>
</dbReference>
<comment type="caution">
    <text evidence="6">The sequence shown here is derived from an EMBL/GenBank/DDBJ whole genome shotgun (WGS) entry which is preliminary data.</text>
</comment>
<dbReference type="Pfam" id="PF03055">
    <property type="entry name" value="RPE65"/>
    <property type="match status" value="1"/>
</dbReference>
<dbReference type="AlphaFoldDB" id="A0A9N7NXE3"/>
<proteinExistence type="inferred from homology"/>
<dbReference type="GO" id="GO:0016121">
    <property type="term" value="P:carotene catabolic process"/>
    <property type="evidence" value="ECO:0007669"/>
    <property type="project" value="TreeGrafter"/>
</dbReference>
<reference evidence="6" key="1">
    <citation type="submission" date="2019-12" db="EMBL/GenBank/DDBJ databases">
        <authorList>
            <person name="Scholes J."/>
        </authorList>
    </citation>
    <scope>NUCLEOTIDE SEQUENCE</scope>
</reference>
<feature type="binding site" evidence="5">
    <location>
        <position position="327"/>
    </location>
    <ligand>
        <name>Fe cation</name>
        <dbReference type="ChEBI" id="CHEBI:24875"/>
        <note>catalytic</note>
    </ligand>
</feature>
<dbReference type="OrthoDB" id="1069523at2759"/>
<dbReference type="InterPro" id="IPR004294">
    <property type="entry name" value="Carotenoid_Oase"/>
</dbReference>
<dbReference type="PANTHER" id="PTHR10543:SF46">
    <property type="entry name" value="CAROTENOID CLEAVAGE DIOXYGENASE 4, CHLOROPLASTIC-RELATED"/>
    <property type="match status" value="1"/>
</dbReference>
<evidence type="ECO:0000313" key="7">
    <source>
        <dbReference type="Proteomes" id="UP001153555"/>
    </source>
</evidence>
<evidence type="ECO:0000256" key="4">
    <source>
        <dbReference type="ARBA" id="ARBA00023004"/>
    </source>
</evidence>
<evidence type="ECO:0000313" key="6">
    <source>
        <dbReference type="EMBL" id="CAA0838837.1"/>
    </source>
</evidence>
<organism evidence="6 7">
    <name type="scientific">Striga hermonthica</name>
    <name type="common">Purple witchweed</name>
    <name type="synonym">Buchnera hermonthica</name>
    <dbReference type="NCBI Taxonomy" id="68872"/>
    <lineage>
        <taxon>Eukaryota</taxon>
        <taxon>Viridiplantae</taxon>
        <taxon>Streptophyta</taxon>
        <taxon>Embryophyta</taxon>
        <taxon>Tracheophyta</taxon>
        <taxon>Spermatophyta</taxon>
        <taxon>Magnoliopsida</taxon>
        <taxon>eudicotyledons</taxon>
        <taxon>Gunneridae</taxon>
        <taxon>Pentapetalae</taxon>
        <taxon>asterids</taxon>
        <taxon>lamiids</taxon>
        <taxon>Lamiales</taxon>
        <taxon>Orobanchaceae</taxon>
        <taxon>Buchnereae</taxon>
        <taxon>Striga</taxon>
    </lineage>
</organism>
<dbReference type="EMBL" id="CACSLK010031421">
    <property type="protein sequence ID" value="CAA0838837.1"/>
    <property type="molecule type" value="Genomic_DNA"/>
</dbReference>
<name>A0A9N7NXE3_STRHE</name>
<keyword evidence="4 5" id="KW-0408">Iron</keyword>
<evidence type="ECO:0000256" key="1">
    <source>
        <dbReference type="ARBA" id="ARBA00006787"/>
    </source>
</evidence>